<dbReference type="PROSITE" id="PS50977">
    <property type="entry name" value="HTH_TETR_2"/>
    <property type="match status" value="1"/>
</dbReference>
<proteinExistence type="predicted"/>
<dbReference type="AlphaFoldDB" id="A0A6L5QLP8"/>
<dbReference type="InterPro" id="IPR050624">
    <property type="entry name" value="HTH-type_Tx_Regulator"/>
</dbReference>
<dbReference type="Pfam" id="PF00440">
    <property type="entry name" value="TetR_N"/>
    <property type="match status" value="1"/>
</dbReference>
<organism evidence="4 5">
    <name type="scientific">Duganella alba</name>
    <dbReference type="NCBI Taxonomy" id="2666081"/>
    <lineage>
        <taxon>Bacteria</taxon>
        <taxon>Pseudomonadati</taxon>
        <taxon>Pseudomonadota</taxon>
        <taxon>Betaproteobacteria</taxon>
        <taxon>Burkholderiales</taxon>
        <taxon>Oxalobacteraceae</taxon>
        <taxon>Telluria group</taxon>
        <taxon>Duganella</taxon>
    </lineage>
</organism>
<accession>A0A6L5QLP8</accession>
<evidence type="ECO:0000313" key="4">
    <source>
        <dbReference type="EMBL" id="MRX10639.1"/>
    </source>
</evidence>
<evidence type="ECO:0000256" key="1">
    <source>
        <dbReference type="ARBA" id="ARBA00023125"/>
    </source>
</evidence>
<dbReference type="SUPFAM" id="SSF46689">
    <property type="entry name" value="Homeodomain-like"/>
    <property type="match status" value="1"/>
</dbReference>
<evidence type="ECO:0000259" key="3">
    <source>
        <dbReference type="PROSITE" id="PS50977"/>
    </source>
</evidence>
<dbReference type="RefSeq" id="WP_154362786.1">
    <property type="nucleotide sequence ID" value="NZ_WKJM01000022.1"/>
</dbReference>
<dbReference type="Gene3D" id="1.10.357.10">
    <property type="entry name" value="Tetracycline Repressor, domain 2"/>
    <property type="match status" value="1"/>
</dbReference>
<sequence>MTAAPDRRQTKTRAALHNAFRSLLLGQGYEALTVGALADTANVGRSTFYEHYRTMDDLLRESVQGPFATLADLVDKPAAGAALVSLLLHFRENQQVARVLLGWPTRPVLASALTQLIAARLRAVALAAPLIPADVIARQIAEMQLALIDAWIAGRPAMQPDAVANALCAGTGALMSVLAGRVR</sequence>
<dbReference type="PANTHER" id="PTHR43479">
    <property type="entry name" value="ACREF/ENVCD OPERON REPRESSOR-RELATED"/>
    <property type="match status" value="1"/>
</dbReference>
<keyword evidence="5" id="KW-1185">Reference proteome</keyword>
<evidence type="ECO:0000256" key="2">
    <source>
        <dbReference type="PROSITE-ProRule" id="PRU00335"/>
    </source>
</evidence>
<keyword evidence="1 2" id="KW-0238">DNA-binding</keyword>
<feature type="domain" description="HTH tetR-type" evidence="3">
    <location>
        <begin position="10"/>
        <end position="70"/>
    </location>
</feature>
<dbReference type="PANTHER" id="PTHR43479:SF11">
    <property type="entry name" value="ACREF_ENVCD OPERON REPRESSOR-RELATED"/>
    <property type="match status" value="1"/>
</dbReference>
<reference evidence="4 5" key="1">
    <citation type="submission" date="2019-11" db="EMBL/GenBank/DDBJ databases">
        <title>Novel species isolated from a subtropical stream in China.</title>
        <authorList>
            <person name="Lu H."/>
        </authorList>
    </citation>
    <scope>NUCLEOTIDE SEQUENCE [LARGE SCALE GENOMIC DNA]</scope>
    <source>
        <strain evidence="4 5">FT25W</strain>
    </source>
</reference>
<comment type="caution">
    <text evidence="4">The sequence shown here is derived from an EMBL/GenBank/DDBJ whole genome shotgun (WGS) entry which is preliminary data.</text>
</comment>
<feature type="DNA-binding region" description="H-T-H motif" evidence="2">
    <location>
        <begin position="33"/>
        <end position="52"/>
    </location>
</feature>
<name>A0A6L5QLP8_9BURK</name>
<dbReference type="Proteomes" id="UP000481037">
    <property type="component" value="Unassembled WGS sequence"/>
</dbReference>
<dbReference type="GO" id="GO:0003677">
    <property type="term" value="F:DNA binding"/>
    <property type="evidence" value="ECO:0007669"/>
    <property type="project" value="UniProtKB-UniRule"/>
</dbReference>
<dbReference type="InterPro" id="IPR001647">
    <property type="entry name" value="HTH_TetR"/>
</dbReference>
<protein>
    <submittedName>
        <fullName evidence="4">TetR family transcriptional regulator</fullName>
    </submittedName>
</protein>
<gene>
    <name evidence="4" type="ORF">GJ697_22660</name>
</gene>
<dbReference type="EMBL" id="WKJM01000022">
    <property type="protein sequence ID" value="MRX10639.1"/>
    <property type="molecule type" value="Genomic_DNA"/>
</dbReference>
<evidence type="ECO:0000313" key="5">
    <source>
        <dbReference type="Proteomes" id="UP000481037"/>
    </source>
</evidence>
<dbReference type="InterPro" id="IPR009057">
    <property type="entry name" value="Homeodomain-like_sf"/>
</dbReference>